<keyword evidence="1" id="KW-0479">Metal-binding</keyword>
<reference evidence="4 5" key="1">
    <citation type="submission" date="2019-02" db="EMBL/GenBank/DDBJ databases">
        <title>Deep-cultivation of Planctomycetes and their phenomic and genomic characterization uncovers novel biology.</title>
        <authorList>
            <person name="Wiegand S."/>
            <person name="Jogler M."/>
            <person name="Boedeker C."/>
            <person name="Pinto D."/>
            <person name="Vollmers J."/>
            <person name="Rivas-Marin E."/>
            <person name="Kohn T."/>
            <person name="Peeters S.H."/>
            <person name="Heuer A."/>
            <person name="Rast P."/>
            <person name="Oberbeckmann S."/>
            <person name="Bunk B."/>
            <person name="Jeske O."/>
            <person name="Meyerdierks A."/>
            <person name="Storesund J.E."/>
            <person name="Kallscheuer N."/>
            <person name="Luecker S."/>
            <person name="Lage O.M."/>
            <person name="Pohl T."/>
            <person name="Merkel B.J."/>
            <person name="Hornburger P."/>
            <person name="Mueller R.-W."/>
            <person name="Bruemmer F."/>
            <person name="Labrenz M."/>
            <person name="Spormann A.M."/>
            <person name="Op den Camp H."/>
            <person name="Overmann J."/>
            <person name="Amann R."/>
            <person name="Jetten M.S.M."/>
            <person name="Mascher T."/>
            <person name="Medema M.H."/>
            <person name="Devos D.P."/>
            <person name="Kaster A.-K."/>
            <person name="Ovreas L."/>
            <person name="Rohde M."/>
            <person name="Galperin M.Y."/>
            <person name="Jogler C."/>
        </authorList>
    </citation>
    <scope>NUCLEOTIDE SEQUENCE [LARGE SCALE GENOMIC DNA]</scope>
    <source>
        <strain evidence="4 5">Pla110</strain>
    </source>
</reference>
<evidence type="ECO:0000259" key="3">
    <source>
        <dbReference type="Pfam" id="PF06155"/>
    </source>
</evidence>
<dbReference type="AlphaFoldDB" id="A0A518CL30"/>
<evidence type="ECO:0000256" key="2">
    <source>
        <dbReference type="ARBA" id="ARBA00023004"/>
    </source>
</evidence>
<dbReference type="GO" id="GO:0046872">
    <property type="term" value="F:metal ion binding"/>
    <property type="evidence" value="ECO:0007669"/>
    <property type="project" value="UniProtKB-KW"/>
</dbReference>
<dbReference type="Gene3D" id="3.30.2020.30">
    <property type="match status" value="1"/>
</dbReference>
<dbReference type="RefSeq" id="WP_144994909.1">
    <property type="nucleotide sequence ID" value="NZ_CP036281.1"/>
</dbReference>
<dbReference type="Pfam" id="PF06155">
    <property type="entry name" value="GBBH-like_N"/>
    <property type="match status" value="1"/>
</dbReference>
<evidence type="ECO:0000256" key="1">
    <source>
        <dbReference type="ARBA" id="ARBA00022723"/>
    </source>
</evidence>
<sequence length="105" mass="11814">MAAPPQNIRALKDKSVLEIVWPLERVDQLPFQFLRGRCPCAVCVNELTGVRMVGPENIGSDVHPVKMGFSGNYALTVEWSDGHHTGLFTWDYLETISNEWRDANA</sequence>
<dbReference type="OrthoDB" id="9794178at2"/>
<evidence type="ECO:0000313" key="5">
    <source>
        <dbReference type="Proteomes" id="UP000317178"/>
    </source>
</evidence>
<proteinExistence type="predicted"/>
<keyword evidence="5" id="KW-1185">Reference proteome</keyword>
<dbReference type="Proteomes" id="UP000317178">
    <property type="component" value="Chromosome"/>
</dbReference>
<dbReference type="InterPro" id="IPR010376">
    <property type="entry name" value="GBBH-like_N"/>
</dbReference>
<dbReference type="EMBL" id="CP036281">
    <property type="protein sequence ID" value="QDU79926.1"/>
    <property type="molecule type" value="Genomic_DNA"/>
</dbReference>
<name>A0A518CL30_9PLAN</name>
<feature type="domain" description="Gamma-butyrobetaine hydroxylase-like N-terminal" evidence="3">
    <location>
        <begin position="9"/>
        <end position="93"/>
    </location>
</feature>
<accession>A0A518CL30</accession>
<dbReference type="PANTHER" id="PTHR35303">
    <property type="entry name" value="OS02G0197800 PROTEIN"/>
    <property type="match status" value="1"/>
</dbReference>
<dbReference type="KEGG" id="plon:Pla110_16460"/>
<dbReference type="InterPro" id="IPR038492">
    <property type="entry name" value="GBBH-like_N_sf"/>
</dbReference>
<evidence type="ECO:0000313" key="4">
    <source>
        <dbReference type="EMBL" id="QDU79926.1"/>
    </source>
</evidence>
<organism evidence="4 5">
    <name type="scientific">Polystyrenella longa</name>
    <dbReference type="NCBI Taxonomy" id="2528007"/>
    <lineage>
        <taxon>Bacteria</taxon>
        <taxon>Pseudomonadati</taxon>
        <taxon>Planctomycetota</taxon>
        <taxon>Planctomycetia</taxon>
        <taxon>Planctomycetales</taxon>
        <taxon>Planctomycetaceae</taxon>
        <taxon>Polystyrenella</taxon>
    </lineage>
</organism>
<gene>
    <name evidence="4" type="ORF">Pla110_16460</name>
</gene>
<keyword evidence="2" id="KW-0408">Iron</keyword>
<protein>
    <recommendedName>
        <fullName evidence="3">Gamma-butyrobetaine hydroxylase-like N-terminal domain-containing protein</fullName>
    </recommendedName>
</protein>